<dbReference type="WBParaSite" id="DME_0000356801-mRNA-1">
    <property type="protein sequence ID" value="DME_0000356801-mRNA-1"/>
    <property type="gene ID" value="DME_0000356801"/>
</dbReference>
<keyword evidence="3" id="KW-1185">Reference proteome</keyword>
<name>A0A0N4U926_DRAME</name>
<proteinExistence type="predicted"/>
<dbReference type="Proteomes" id="UP000038040">
    <property type="component" value="Unplaced"/>
</dbReference>
<evidence type="ECO:0000313" key="4">
    <source>
        <dbReference type="WBParaSite" id="DME_0000356801-mRNA-1"/>
    </source>
</evidence>
<dbReference type="AlphaFoldDB" id="A0A0N4U926"/>
<accession>A0A0N4U926</accession>
<dbReference type="EMBL" id="UYYG01001161">
    <property type="protein sequence ID" value="VDN57600.1"/>
    <property type="molecule type" value="Genomic_DNA"/>
</dbReference>
<dbReference type="Pfam" id="PF03564">
    <property type="entry name" value="DUF1759"/>
    <property type="match status" value="1"/>
</dbReference>
<dbReference type="OrthoDB" id="5864015at2759"/>
<reference evidence="4" key="1">
    <citation type="submission" date="2017-02" db="UniProtKB">
        <authorList>
            <consortium name="WormBaseParasite"/>
        </authorList>
    </citation>
    <scope>IDENTIFICATION</scope>
</reference>
<evidence type="ECO:0000313" key="1">
    <source>
        <dbReference type="EMBL" id="VDN57600.1"/>
    </source>
</evidence>
<reference evidence="1 3" key="2">
    <citation type="submission" date="2018-11" db="EMBL/GenBank/DDBJ databases">
        <authorList>
            <consortium name="Pathogen Informatics"/>
        </authorList>
    </citation>
    <scope>NUCLEOTIDE SEQUENCE [LARGE SCALE GENOMIC DNA]</scope>
</reference>
<dbReference type="InterPro" id="IPR005312">
    <property type="entry name" value="DUF1759"/>
</dbReference>
<evidence type="ECO:0000313" key="2">
    <source>
        <dbReference type="Proteomes" id="UP000038040"/>
    </source>
</evidence>
<dbReference type="Proteomes" id="UP000274756">
    <property type="component" value="Unassembled WGS sequence"/>
</dbReference>
<evidence type="ECO:0000313" key="3">
    <source>
        <dbReference type="Proteomes" id="UP000274756"/>
    </source>
</evidence>
<sequence length="444" mass="52165">MEKTKVGSKKLQPIIKLPKLQHMKSDGSIRRSLDPGEKLRYLISCLEGEAKELVEEFRMDGESYKIAWEILESRYGDKSIINEELYKELRELSPKTKDIKDIQKRKCLTWNINELRNLMKAREEEELLSGRRIRSGDKKRLPKHKIINNFKEENSHDREQSERIKSTMVSSKLTVKRNIKKCIFYEKEHWGYQCKKIASYEEKLQLIRKLQRWFRCLKLGHRASDYYNRIKENSIVNEVFLPCREVFVINPLKPRKKIRALILLDMGSQQSYISETLRENVAPKIPQKYHTLIAEVGIILYDGSIFKIMANTVTQLTSQIKYMQLKAYQSSRTRGVIKMAKPDILIGSNYYFFLMRSGIKNEKKDSGGYVIDSRCYMANKECPSLVTFMVLAEQDLSQFWALETIGIAINLIDDEEAYEQFEKSVRRNEEGRCAISWPWKSPDP</sequence>
<dbReference type="PANTHER" id="PTHR47331">
    <property type="entry name" value="PHD-TYPE DOMAIN-CONTAINING PROTEIN"/>
    <property type="match status" value="1"/>
</dbReference>
<organism evidence="2 4">
    <name type="scientific">Dracunculus medinensis</name>
    <name type="common">Guinea worm</name>
    <dbReference type="NCBI Taxonomy" id="318479"/>
    <lineage>
        <taxon>Eukaryota</taxon>
        <taxon>Metazoa</taxon>
        <taxon>Ecdysozoa</taxon>
        <taxon>Nematoda</taxon>
        <taxon>Chromadorea</taxon>
        <taxon>Rhabditida</taxon>
        <taxon>Spirurina</taxon>
        <taxon>Dracunculoidea</taxon>
        <taxon>Dracunculidae</taxon>
        <taxon>Dracunculus</taxon>
    </lineage>
</organism>
<protein>
    <submittedName>
        <fullName evidence="4">DUF1758 domain-containing protein</fullName>
    </submittedName>
</protein>
<gene>
    <name evidence="1" type="ORF">DME_LOCUS7573</name>
</gene>